<name>A0A0S2HZQ3_9BACT</name>
<evidence type="ECO:0000313" key="7">
    <source>
        <dbReference type="Proteomes" id="UP000064893"/>
    </source>
</evidence>
<reference evidence="6 7" key="1">
    <citation type="submission" date="2015-11" db="EMBL/GenBank/DDBJ databases">
        <title>Description and complete genome sequence of a novel strain predominating in hypersaline microbial mats and representing a new family of the Bacteriodetes phylum.</title>
        <authorList>
            <person name="Spring S."/>
            <person name="Bunk B."/>
            <person name="Sproer C."/>
            <person name="Klenk H.-P."/>
        </authorList>
    </citation>
    <scope>NUCLEOTIDE SEQUENCE [LARGE SCALE GENOMIC DNA]</scope>
    <source>
        <strain evidence="6 7">L21-Spi-D4</strain>
    </source>
</reference>
<gene>
    <name evidence="6" type="ORF">L21SP5_01986</name>
</gene>
<comment type="subcellular location">
    <subcellularLocation>
        <location evidence="1">Cell outer membrane</location>
    </subcellularLocation>
</comment>
<dbReference type="STRING" id="1307839.L21SP5_01986"/>
<evidence type="ECO:0000256" key="2">
    <source>
        <dbReference type="ARBA" id="ARBA00023136"/>
    </source>
</evidence>
<dbReference type="PANTHER" id="PTHR40980">
    <property type="entry name" value="PLUG DOMAIN-CONTAINING PROTEIN"/>
    <property type="match status" value="1"/>
</dbReference>
<dbReference type="Pfam" id="PF14905">
    <property type="entry name" value="OMP_b-brl_3"/>
    <property type="match status" value="1"/>
</dbReference>
<dbReference type="EMBL" id="CP013118">
    <property type="protein sequence ID" value="ALO15625.1"/>
    <property type="molecule type" value="Genomic_DNA"/>
</dbReference>
<evidence type="ECO:0000256" key="4">
    <source>
        <dbReference type="SAM" id="SignalP"/>
    </source>
</evidence>
<keyword evidence="4" id="KW-0732">Signal</keyword>
<dbReference type="SUPFAM" id="SSF56935">
    <property type="entry name" value="Porins"/>
    <property type="match status" value="1"/>
</dbReference>
<dbReference type="Proteomes" id="UP000064893">
    <property type="component" value="Chromosome"/>
</dbReference>
<dbReference type="RefSeq" id="WP_057953065.1">
    <property type="nucleotide sequence ID" value="NZ_CP013118.1"/>
</dbReference>
<dbReference type="OrthoDB" id="905812at2"/>
<sequence length="793" mass="90951" precursor="true">MKPKNHPFAVLLLVCLFLTLGSQASEKPGIITGKVIEAKSNEPVAYANIALMSPTSGSVVAGIISDESGRFKLKQVPYGNYRLQISYLGYERKLLPVELNRTHKVLEVGAIELTPKNEQLDEVVIEEERLKGKQEVDRTVYTVNNKVQEMSTDGMDVLKQIPGVTVDFQDNVTLEGTGNILYQVNGITRDKDFVAQLNPDDFNKVEIVTNPGVEYEADIDAVINIVLKKRPKGGRGKIAAQLPNPESVLGNQNASIEYGNDKFRVFLSDRLLFENFDANQTTETRITNGNDVTSLYEEGSGNATWLNNSTNYGIDLFLNDKNTINLYGSAYLRNMNQKNYEQHGIQKTNDMLTKEYDVLMNQKDLGIGLYHSLFYEHKFDEKHNKITSQVNYYNYKSNGDNRYEYTYSYLNSELTDPLEINRFEDINNKRNMIEWKNDYQQMLGSIKMKAGYWSYYQWYDNKFEADQDINRDFKYNEFRQEAYASAGGSFGKLQWNGGLRMSYSRSRIDAAATNEYMELLPQLSLKYGLSKTSSLKFSARRRIYRPDMGELNPFETQADSLTISRGNPNLEPELINRAELQYAINFKSNYIAPKAYIDYTTNSSQQTTYVNNEGISVIQPDNVGKRYEYGLSLTTALNITRWMRLNANVRIFNTEVNGPDNYQDEKMAWGINSSVIFSPWKDKPLHFMAQIQYRSPRLQYKSETIRDPLIIVGADYQINEKWKVSGFAVPANYNFTYAATERTDTNYYYKNDGNIDISYFFAIEIAYNFKWGKEPKKLQRSTDYEKDGGGGTL</sequence>
<accession>A0A0S2HZQ3</accession>
<dbReference type="Gene3D" id="2.170.130.10">
    <property type="entry name" value="TonB-dependent receptor, plug domain"/>
    <property type="match status" value="1"/>
</dbReference>
<dbReference type="Gene3D" id="2.40.170.20">
    <property type="entry name" value="TonB-dependent receptor, beta-barrel domain"/>
    <property type="match status" value="1"/>
</dbReference>
<evidence type="ECO:0000313" key="6">
    <source>
        <dbReference type="EMBL" id="ALO15625.1"/>
    </source>
</evidence>
<keyword evidence="7" id="KW-1185">Reference proteome</keyword>
<dbReference type="AlphaFoldDB" id="A0A0S2HZQ3"/>
<dbReference type="SUPFAM" id="SSF49464">
    <property type="entry name" value="Carboxypeptidase regulatory domain-like"/>
    <property type="match status" value="1"/>
</dbReference>
<dbReference type="InterPro" id="IPR008969">
    <property type="entry name" value="CarboxyPept-like_regulatory"/>
</dbReference>
<feature type="signal peptide" evidence="4">
    <location>
        <begin position="1"/>
        <end position="24"/>
    </location>
</feature>
<evidence type="ECO:0000256" key="3">
    <source>
        <dbReference type="ARBA" id="ARBA00023237"/>
    </source>
</evidence>
<dbReference type="Pfam" id="PF13715">
    <property type="entry name" value="CarbopepD_reg_2"/>
    <property type="match status" value="1"/>
</dbReference>
<keyword evidence="2" id="KW-0472">Membrane</keyword>
<evidence type="ECO:0000256" key="1">
    <source>
        <dbReference type="ARBA" id="ARBA00004442"/>
    </source>
</evidence>
<keyword evidence="3" id="KW-0998">Cell outer membrane</keyword>
<feature type="chain" id="PRO_5006599491" description="Outer membrane protein beta-barrel domain-containing protein" evidence="4">
    <location>
        <begin position="25"/>
        <end position="793"/>
    </location>
</feature>
<dbReference type="PANTHER" id="PTHR40980:SF4">
    <property type="entry name" value="TONB-DEPENDENT RECEPTOR-LIKE BETA-BARREL DOMAIN-CONTAINING PROTEIN"/>
    <property type="match status" value="1"/>
</dbReference>
<organism evidence="6 7">
    <name type="scientific">Salinivirga cyanobacteriivorans</name>
    <dbReference type="NCBI Taxonomy" id="1307839"/>
    <lineage>
        <taxon>Bacteria</taxon>
        <taxon>Pseudomonadati</taxon>
        <taxon>Bacteroidota</taxon>
        <taxon>Bacteroidia</taxon>
        <taxon>Bacteroidales</taxon>
        <taxon>Salinivirgaceae</taxon>
        <taxon>Salinivirga</taxon>
    </lineage>
</organism>
<dbReference type="InterPro" id="IPR037066">
    <property type="entry name" value="Plug_dom_sf"/>
</dbReference>
<evidence type="ECO:0000259" key="5">
    <source>
        <dbReference type="Pfam" id="PF14905"/>
    </source>
</evidence>
<dbReference type="Gene3D" id="2.60.40.1120">
    <property type="entry name" value="Carboxypeptidase-like, regulatory domain"/>
    <property type="match status" value="1"/>
</dbReference>
<dbReference type="GO" id="GO:0009279">
    <property type="term" value="C:cell outer membrane"/>
    <property type="evidence" value="ECO:0007669"/>
    <property type="project" value="UniProtKB-SubCell"/>
</dbReference>
<dbReference type="KEGG" id="blq:L21SP5_01986"/>
<protein>
    <recommendedName>
        <fullName evidence="5">Outer membrane protein beta-barrel domain-containing protein</fullName>
    </recommendedName>
</protein>
<dbReference type="InterPro" id="IPR041700">
    <property type="entry name" value="OMP_b-brl_3"/>
</dbReference>
<proteinExistence type="predicted"/>
<feature type="domain" description="Outer membrane protein beta-barrel" evidence="5">
    <location>
        <begin position="377"/>
        <end position="704"/>
    </location>
</feature>
<dbReference type="InterPro" id="IPR036942">
    <property type="entry name" value="Beta-barrel_TonB_sf"/>
</dbReference>